<gene>
    <name evidence="2" type="ORF">PMAYCL1PPCAC_07409</name>
</gene>
<name>A0AAN4ZCR5_9BILA</name>
<dbReference type="EMBL" id="BTRK01000002">
    <property type="protein sequence ID" value="GMR37214.1"/>
    <property type="molecule type" value="Genomic_DNA"/>
</dbReference>
<evidence type="ECO:0000256" key="1">
    <source>
        <dbReference type="SAM" id="SignalP"/>
    </source>
</evidence>
<keyword evidence="1" id="KW-0732">Signal</keyword>
<dbReference type="Proteomes" id="UP001328107">
    <property type="component" value="Unassembled WGS sequence"/>
</dbReference>
<keyword evidence="3" id="KW-1185">Reference proteome</keyword>
<feature type="signal peptide" evidence="1">
    <location>
        <begin position="1"/>
        <end position="21"/>
    </location>
</feature>
<protein>
    <submittedName>
        <fullName evidence="2">Uncharacterized protein</fullName>
    </submittedName>
</protein>
<accession>A0AAN4ZCR5</accession>
<reference evidence="3" key="1">
    <citation type="submission" date="2022-10" db="EMBL/GenBank/DDBJ databases">
        <title>Genome assembly of Pristionchus species.</title>
        <authorList>
            <person name="Yoshida K."/>
            <person name="Sommer R.J."/>
        </authorList>
    </citation>
    <scope>NUCLEOTIDE SEQUENCE [LARGE SCALE GENOMIC DNA]</scope>
    <source>
        <strain evidence="3">RS5460</strain>
    </source>
</reference>
<evidence type="ECO:0000313" key="2">
    <source>
        <dbReference type="EMBL" id="GMR37214.1"/>
    </source>
</evidence>
<sequence>MDRSAISLFLIFSSAIGLSESVDLVSLACFRDPRLPFCGEDLLQSTPGDESRISLRRSPRLFRRRSMEDEEESGDIDDDLMESLSPLADRERKAIDASARRLSHVLRETAKKRREEKEEREMAAVGPAFSPIMLTLFPALQKDKNPKRYCKRNEYTFQVTCTPGKKLRYDLQVFCQEYSDTCGIPNLNLLQSRAALADEGRPHGYGQKQKNGNFGMGNSFAMGLGVVPGLELTGSRGADIGDGKLPYFNQIGGMMVNNGMDVGAMGRRRGKGAARMMNALTHGFPSLGLAGVKNLNDGDRKGVQETFRSLGIPTSLASLGKLLGGSQLNKRNREFYEPGYGALDKKTFAFGSVDHDEFNVPAGLGDVEINRGSGIGFG</sequence>
<evidence type="ECO:0000313" key="3">
    <source>
        <dbReference type="Proteomes" id="UP001328107"/>
    </source>
</evidence>
<feature type="chain" id="PRO_5043038386" evidence="1">
    <location>
        <begin position="22"/>
        <end position="378"/>
    </location>
</feature>
<comment type="caution">
    <text evidence="2">The sequence shown here is derived from an EMBL/GenBank/DDBJ whole genome shotgun (WGS) entry which is preliminary data.</text>
</comment>
<dbReference type="PANTHER" id="PTHR38613:SF1">
    <property type="entry name" value="PROTEIN CBG11062"/>
    <property type="match status" value="1"/>
</dbReference>
<dbReference type="AlphaFoldDB" id="A0AAN4ZCR5"/>
<proteinExistence type="predicted"/>
<organism evidence="2 3">
    <name type="scientific">Pristionchus mayeri</name>
    <dbReference type="NCBI Taxonomy" id="1317129"/>
    <lineage>
        <taxon>Eukaryota</taxon>
        <taxon>Metazoa</taxon>
        <taxon>Ecdysozoa</taxon>
        <taxon>Nematoda</taxon>
        <taxon>Chromadorea</taxon>
        <taxon>Rhabditida</taxon>
        <taxon>Rhabditina</taxon>
        <taxon>Diplogasteromorpha</taxon>
        <taxon>Diplogasteroidea</taxon>
        <taxon>Neodiplogasteridae</taxon>
        <taxon>Pristionchus</taxon>
    </lineage>
</organism>
<dbReference type="PANTHER" id="PTHR38613">
    <property type="entry name" value="PROTEIN CBG03211-RELATED"/>
    <property type="match status" value="1"/>
</dbReference>